<comment type="caution">
    <text evidence="7">The sequence shown here is derived from an EMBL/GenBank/DDBJ whole genome shotgun (WGS) entry which is preliminary data.</text>
</comment>
<name>A0A834Z817_TETSI</name>
<keyword evidence="4" id="KW-0539">Nucleus</keyword>
<dbReference type="PANTHER" id="PTHR16223">
    <property type="entry name" value="TRANSCRIPTION FACTOR BHLH83-RELATED"/>
    <property type="match status" value="1"/>
</dbReference>
<dbReference type="OrthoDB" id="759159at2759"/>
<dbReference type="SUPFAM" id="SSF47459">
    <property type="entry name" value="HLH, helix-loop-helix DNA-binding domain"/>
    <property type="match status" value="1"/>
</dbReference>
<evidence type="ECO:0000256" key="4">
    <source>
        <dbReference type="ARBA" id="ARBA00023242"/>
    </source>
</evidence>
<dbReference type="GO" id="GO:0005634">
    <property type="term" value="C:nucleus"/>
    <property type="evidence" value="ECO:0007669"/>
    <property type="project" value="UniProtKB-SubCell"/>
</dbReference>
<accession>A0A834Z817</accession>
<feature type="domain" description="BHLH" evidence="6">
    <location>
        <begin position="327"/>
        <end position="395"/>
    </location>
</feature>
<keyword evidence="3" id="KW-0804">Transcription</keyword>
<proteinExistence type="predicted"/>
<organism evidence="7 8">
    <name type="scientific">Tetracentron sinense</name>
    <name type="common">Spur-leaf</name>
    <dbReference type="NCBI Taxonomy" id="13715"/>
    <lineage>
        <taxon>Eukaryota</taxon>
        <taxon>Viridiplantae</taxon>
        <taxon>Streptophyta</taxon>
        <taxon>Embryophyta</taxon>
        <taxon>Tracheophyta</taxon>
        <taxon>Spermatophyta</taxon>
        <taxon>Magnoliopsida</taxon>
        <taxon>Trochodendrales</taxon>
        <taxon>Trochodendraceae</taxon>
        <taxon>Tetracentron</taxon>
    </lineage>
</organism>
<evidence type="ECO:0000259" key="6">
    <source>
        <dbReference type="PROSITE" id="PS50888"/>
    </source>
</evidence>
<dbReference type="PANTHER" id="PTHR16223:SF215">
    <property type="entry name" value="OS02G0564700 PROTEIN"/>
    <property type="match status" value="1"/>
</dbReference>
<dbReference type="PROSITE" id="PS50888">
    <property type="entry name" value="BHLH"/>
    <property type="match status" value="1"/>
</dbReference>
<dbReference type="Gene3D" id="4.10.280.10">
    <property type="entry name" value="Helix-loop-helix DNA-binding domain"/>
    <property type="match status" value="1"/>
</dbReference>
<keyword evidence="2" id="KW-0805">Transcription regulation</keyword>
<feature type="region of interest" description="Disordered" evidence="5">
    <location>
        <begin position="475"/>
        <end position="506"/>
    </location>
</feature>
<dbReference type="InterPro" id="IPR036638">
    <property type="entry name" value="HLH_DNA-bd_sf"/>
</dbReference>
<dbReference type="InterPro" id="IPR011598">
    <property type="entry name" value="bHLH_dom"/>
</dbReference>
<evidence type="ECO:0000256" key="3">
    <source>
        <dbReference type="ARBA" id="ARBA00023163"/>
    </source>
</evidence>
<feature type="compositionally biased region" description="Polar residues" evidence="5">
    <location>
        <begin position="475"/>
        <end position="498"/>
    </location>
</feature>
<dbReference type="AlphaFoldDB" id="A0A834Z817"/>
<dbReference type="GO" id="GO:0000981">
    <property type="term" value="F:DNA-binding transcription factor activity, RNA polymerase II-specific"/>
    <property type="evidence" value="ECO:0007669"/>
    <property type="project" value="TreeGrafter"/>
</dbReference>
<evidence type="ECO:0000256" key="1">
    <source>
        <dbReference type="ARBA" id="ARBA00004123"/>
    </source>
</evidence>
<keyword evidence="8" id="KW-1185">Reference proteome</keyword>
<sequence length="506" mass="53266">MDEFLDHLFSSSSWSDVNATEGSSWVCNDPAHTNELLPNSIGVHKGDGKNSPMSMISSGQSMESLTTQCSPSILVGGDSIYGHDKGLLSGEAQPQQEGPDCESEPSLNNVVNGNSKAGYLGLRLNTTISTPGTLNHSSPKLLPVVNGSATLPRSLPGSGPVGNNGSETSDFQQSIRDSRSLPSIPQLWLPTLYGGVSSLSPVMGQDKLPGLGLQGEYVDSDANVLGNRYPRDEKILQLDNLSASISINGQDELQNHPLSSFAAGNQITLTRTAGLQSQLQLSQLSEGNPIKHYTSQAPVSQLQYASANAGGVCNGAVKPRARARRGQATDPHSIAERLRREKIAERMKNLQELVPNSNKGSSGPLSLSAGQGADLSESPDIITFEQEVVKLMESNMSMAMQYLQNKGLCLMPIALAAAISSEKASSGPVSGERKKPGFANGLVPHNNGSPAIGTWQMPSNIEVVIENATGSHNGESITASSCNSGGVKQEQAKNTSCTAREVIPKA</sequence>
<dbReference type="GO" id="GO:0046983">
    <property type="term" value="F:protein dimerization activity"/>
    <property type="evidence" value="ECO:0007669"/>
    <property type="project" value="InterPro"/>
</dbReference>
<dbReference type="EMBL" id="JABCRI010000009">
    <property type="protein sequence ID" value="KAF8401157.1"/>
    <property type="molecule type" value="Genomic_DNA"/>
</dbReference>
<dbReference type="GO" id="GO:0000978">
    <property type="term" value="F:RNA polymerase II cis-regulatory region sequence-specific DNA binding"/>
    <property type="evidence" value="ECO:0007669"/>
    <property type="project" value="TreeGrafter"/>
</dbReference>
<feature type="compositionally biased region" description="Polar residues" evidence="5">
    <location>
        <begin position="354"/>
        <end position="369"/>
    </location>
</feature>
<evidence type="ECO:0000313" key="8">
    <source>
        <dbReference type="Proteomes" id="UP000655225"/>
    </source>
</evidence>
<dbReference type="Proteomes" id="UP000655225">
    <property type="component" value="Unassembled WGS sequence"/>
</dbReference>
<reference evidence="7 8" key="1">
    <citation type="submission" date="2020-04" db="EMBL/GenBank/DDBJ databases">
        <title>Plant Genome Project.</title>
        <authorList>
            <person name="Zhang R.-G."/>
        </authorList>
    </citation>
    <scope>NUCLEOTIDE SEQUENCE [LARGE SCALE GENOMIC DNA]</scope>
    <source>
        <strain evidence="7">YNK0</strain>
        <tissue evidence="7">Leaf</tissue>
    </source>
</reference>
<gene>
    <name evidence="7" type="ORF">HHK36_014461</name>
</gene>
<evidence type="ECO:0000256" key="5">
    <source>
        <dbReference type="SAM" id="MobiDB-lite"/>
    </source>
</evidence>
<evidence type="ECO:0000256" key="2">
    <source>
        <dbReference type="ARBA" id="ARBA00023015"/>
    </source>
</evidence>
<comment type="subcellular location">
    <subcellularLocation>
        <location evidence="1">Nucleus</location>
    </subcellularLocation>
</comment>
<feature type="region of interest" description="Disordered" evidence="5">
    <location>
        <begin position="353"/>
        <end position="372"/>
    </location>
</feature>
<feature type="region of interest" description="Disordered" evidence="5">
    <location>
        <begin position="86"/>
        <end position="105"/>
    </location>
</feature>
<dbReference type="InterPro" id="IPR045843">
    <property type="entry name" value="IND-like"/>
</dbReference>
<protein>
    <recommendedName>
        <fullName evidence="6">BHLH domain-containing protein</fullName>
    </recommendedName>
</protein>
<dbReference type="OMA" id="GNIANEY"/>
<evidence type="ECO:0000313" key="7">
    <source>
        <dbReference type="EMBL" id="KAF8401157.1"/>
    </source>
</evidence>